<name>A0A420W6W1_9BACT</name>
<organism evidence="2 3">
    <name type="scientific">Thermovibrio guaymasensis</name>
    <dbReference type="NCBI Taxonomy" id="240167"/>
    <lineage>
        <taxon>Bacteria</taxon>
        <taxon>Pseudomonadati</taxon>
        <taxon>Aquificota</taxon>
        <taxon>Aquificia</taxon>
        <taxon>Desulfurobacteriales</taxon>
        <taxon>Desulfurobacteriaceae</taxon>
        <taxon>Thermovibrio</taxon>
    </lineage>
</organism>
<sequence>MIGVDYGSKEVKWFDGKRFGKGLPEKRGLTVGLSSVNTLIKETSFPLCRGRQLEKLVINEVTADIPVDPSLLSVAYCPVEKLEKGCRFLIFVEKKEVIDSLPEWLRETSLITLDLIGTAAAVNLHYKGERVDVLDAGEGKLSLLKFEAGVIKKAEIFRGGFRKEGPWREILPKLEGSEKVILIGGGALSKEVRKILKPFNVEIPEFEPFGSETPLYFNAYGLYNFKESPCRAIFSQPSLFSSELFEKNRSLLIRTSVLTIASLILITTAQVLQLQYAKKEYQQVKKEINEELSKVMGEKILLPEVQIPQKLKELKELKEILKLDQPSALLYLKGISDSVVEGIRVIEVSGSASSGQFTVVGRSSQEESLRKFSENLKNRFEKVSISLAKNRKFKITIWGLKVGG</sequence>
<dbReference type="EMBL" id="RBIE01000002">
    <property type="protein sequence ID" value="RKQ61819.1"/>
    <property type="molecule type" value="Genomic_DNA"/>
</dbReference>
<keyword evidence="3" id="KW-1185">Reference proteome</keyword>
<dbReference type="RefSeq" id="WP_121171193.1">
    <property type="nucleotide sequence ID" value="NZ_RBIE01000002.1"/>
</dbReference>
<reference evidence="2 3" key="1">
    <citation type="submission" date="2018-10" db="EMBL/GenBank/DDBJ databases">
        <title>Genomic Encyclopedia of Type Strains, Phase IV (KMG-IV): sequencing the most valuable type-strain genomes for metagenomic binning, comparative biology and taxonomic classification.</title>
        <authorList>
            <person name="Goeker M."/>
        </authorList>
    </citation>
    <scope>NUCLEOTIDE SEQUENCE [LARGE SCALE GENOMIC DNA]</scope>
    <source>
        <strain evidence="2 3">DSM 15521</strain>
    </source>
</reference>
<feature type="coiled-coil region" evidence="1">
    <location>
        <begin position="271"/>
        <end position="298"/>
    </location>
</feature>
<evidence type="ECO:0008006" key="4">
    <source>
        <dbReference type="Google" id="ProtNLM"/>
    </source>
</evidence>
<accession>A0A420W6W1</accession>
<dbReference type="Proteomes" id="UP000280881">
    <property type="component" value="Unassembled WGS sequence"/>
</dbReference>
<protein>
    <recommendedName>
        <fullName evidence="4">GspL periplasmic domain-containing protein</fullName>
    </recommendedName>
</protein>
<comment type="caution">
    <text evidence="2">The sequence shown here is derived from an EMBL/GenBank/DDBJ whole genome shotgun (WGS) entry which is preliminary data.</text>
</comment>
<gene>
    <name evidence="2" type="ORF">C7457_1271</name>
</gene>
<dbReference type="AlphaFoldDB" id="A0A420W6W1"/>
<evidence type="ECO:0000313" key="2">
    <source>
        <dbReference type="EMBL" id="RKQ61819.1"/>
    </source>
</evidence>
<keyword evidence="1" id="KW-0175">Coiled coil</keyword>
<proteinExistence type="predicted"/>
<evidence type="ECO:0000256" key="1">
    <source>
        <dbReference type="SAM" id="Coils"/>
    </source>
</evidence>
<dbReference type="OrthoDB" id="12609at2"/>
<evidence type="ECO:0000313" key="3">
    <source>
        <dbReference type="Proteomes" id="UP000280881"/>
    </source>
</evidence>